<keyword evidence="3" id="KW-1185">Reference proteome</keyword>
<dbReference type="Proteomes" id="UP000625711">
    <property type="component" value="Unassembled WGS sequence"/>
</dbReference>
<dbReference type="OrthoDB" id="9991317at2759"/>
<name>A0A834I6N2_RHYFE</name>
<dbReference type="AlphaFoldDB" id="A0A834I6N2"/>
<protein>
    <submittedName>
        <fullName evidence="2">Uncharacterized protein</fullName>
    </submittedName>
</protein>
<organism evidence="2 3">
    <name type="scientific">Rhynchophorus ferrugineus</name>
    <name type="common">Red palm weevil</name>
    <name type="synonym">Curculio ferrugineus</name>
    <dbReference type="NCBI Taxonomy" id="354439"/>
    <lineage>
        <taxon>Eukaryota</taxon>
        <taxon>Metazoa</taxon>
        <taxon>Ecdysozoa</taxon>
        <taxon>Arthropoda</taxon>
        <taxon>Hexapoda</taxon>
        <taxon>Insecta</taxon>
        <taxon>Pterygota</taxon>
        <taxon>Neoptera</taxon>
        <taxon>Endopterygota</taxon>
        <taxon>Coleoptera</taxon>
        <taxon>Polyphaga</taxon>
        <taxon>Cucujiformia</taxon>
        <taxon>Curculionidae</taxon>
        <taxon>Dryophthorinae</taxon>
        <taxon>Rhynchophorus</taxon>
    </lineage>
</organism>
<feature type="region of interest" description="Disordered" evidence="1">
    <location>
        <begin position="38"/>
        <end position="87"/>
    </location>
</feature>
<proteinExistence type="predicted"/>
<accession>A0A834I6N2</accession>
<comment type="caution">
    <text evidence="2">The sequence shown here is derived from an EMBL/GenBank/DDBJ whole genome shotgun (WGS) entry which is preliminary data.</text>
</comment>
<gene>
    <name evidence="2" type="ORF">GWI33_013679</name>
</gene>
<evidence type="ECO:0000313" key="3">
    <source>
        <dbReference type="Proteomes" id="UP000625711"/>
    </source>
</evidence>
<dbReference type="EMBL" id="JAACXV010013355">
    <property type="protein sequence ID" value="KAF7273637.1"/>
    <property type="molecule type" value="Genomic_DNA"/>
</dbReference>
<evidence type="ECO:0000256" key="1">
    <source>
        <dbReference type="SAM" id="MobiDB-lite"/>
    </source>
</evidence>
<evidence type="ECO:0000313" key="2">
    <source>
        <dbReference type="EMBL" id="KAF7273637.1"/>
    </source>
</evidence>
<reference evidence="2" key="1">
    <citation type="submission" date="2020-08" db="EMBL/GenBank/DDBJ databases">
        <title>Genome sequencing and assembly of the red palm weevil Rhynchophorus ferrugineus.</title>
        <authorList>
            <person name="Dias G.B."/>
            <person name="Bergman C.M."/>
            <person name="Manee M."/>
        </authorList>
    </citation>
    <scope>NUCLEOTIDE SEQUENCE</scope>
    <source>
        <strain evidence="2">AA-2017</strain>
        <tissue evidence="2">Whole larva</tissue>
    </source>
</reference>
<sequence>MRITVYTTTHCKSISSTRGAPLALSLCTYLARAKRHLEQPDDTSIASIGTAPTERRRRTTRASERPPQGKGPGPAPPFGKFLRRKKTEFQPFILTRVKSR</sequence>